<dbReference type="RefSeq" id="XP_025596520.1">
    <property type="nucleotide sequence ID" value="XM_025745921.1"/>
</dbReference>
<proteinExistence type="predicted"/>
<gene>
    <name evidence="2" type="ORF">FA09DRAFT_96345</name>
</gene>
<feature type="compositionally biased region" description="Polar residues" evidence="1">
    <location>
        <begin position="375"/>
        <end position="385"/>
    </location>
</feature>
<feature type="compositionally biased region" description="Basic and acidic residues" evidence="1">
    <location>
        <begin position="215"/>
        <end position="226"/>
    </location>
</feature>
<feature type="compositionally biased region" description="Low complexity" evidence="1">
    <location>
        <begin position="302"/>
        <end position="311"/>
    </location>
</feature>
<dbReference type="GeneID" id="37273465"/>
<feature type="compositionally biased region" description="Basic and acidic residues" evidence="1">
    <location>
        <begin position="94"/>
        <end position="105"/>
    </location>
</feature>
<organism evidence="2 3">
    <name type="scientific">Tilletiopsis washingtonensis</name>
    <dbReference type="NCBI Taxonomy" id="58919"/>
    <lineage>
        <taxon>Eukaryota</taxon>
        <taxon>Fungi</taxon>
        <taxon>Dikarya</taxon>
        <taxon>Basidiomycota</taxon>
        <taxon>Ustilaginomycotina</taxon>
        <taxon>Exobasidiomycetes</taxon>
        <taxon>Entylomatales</taxon>
        <taxon>Entylomatales incertae sedis</taxon>
        <taxon>Tilletiopsis</taxon>
    </lineage>
</organism>
<reference evidence="2 3" key="1">
    <citation type="journal article" date="2018" name="Mol. Biol. Evol.">
        <title>Broad Genomic Sampling Reveals a Smut Pathogenic Ancestry of the Fungal Clade Ustilaginomycotina.</title>
        <authorList>
            <person name="Kijpornyongpan T."/>
            <person name="Mondo S.J."/>
            <person name="Barry K."/>
            <person name="Sandor L."/>
            <person name="Lee J."/>
            <person name="Lipzen A."/>
            <person name="Pangilinan J."/>
            <person name="LaButti K."/>
            <person name="Hainaut M."/>
            <person name="Henrissat B."/>
            <person name="Grigoriev I.V."/>
            <person name="Spatafora J.W."/>
            <person name="Aime M.C."/>
        </authorList>
    </citation>
    <scope>NUCLEOTIDE SEQUENCE [LARGE SCALE GENOMIC DNA]</scope>
    <source>
        <strain evidence="2 3">MCA 4186</strain>
    </source>
</reference>
<feature type="compositionally biased region" description="Low complexity" evidence="1">
    <location>
        <begin position="27"/>
        <end position="48"/>
    </location>
</feature>
<dbReference type="AlphaFoldDB" id="A0A316Z3V7"/>
<protein>
    <submittedName>
        <fullName evidence="2">Uncharacterized protein</fullName>
    </submittedName>
</protein>
<evidence type="ECO:0000313" key="3">
    <source>
        <dbReference type="Proteomes" id="UP000245946"/>
    </source>
</evidence>
<feature type="region of interest" description="Disordered" evidence="1">
    <location>
        <begin position="185"/>
        <end position="413"/>
    </location>
</feature>
<accession>A0A316Z3V7</accession>
<feature type="compositionally biased region" description="Polar residues" evidence="1">
    <location>
        <begin position="153"/>
        <end position="171"/>
    </location>
</feature>
<dbReference type="Proteomes" id="UP000245946">
    <property type="component" value="Unassembled WGS sequence"/>
</dbReference>
<name>A0A316Z3V7_9BASI</name>
<feature type="compositionally biased region" description="Low complexity" evidence="1">
    <location>
        <begin position="247"/>
        <end position="260"/>
    </location>
</feature>
<dbReference type="EMBL" id="KZ819300">
    <property type="protein sequence ID" value="PWN96241.1"/>
    <property type="molecule type" value="Genomic_DNA"/>
</dbReference>
<evidence type="ECO:0000256" key="1">
    <source>
        <dbReference type="SAM" id="MobiDB-lite"/>
    </source>
</evidence>
<sequence length="602" mass="65416">MHLCVAARTRQQLLLRPPARADRTRPATRASVAGASASSRTARSVHAVIRTTHPLPLCKTQRGPSRTVGSPTERRRTSVKIRSRLQRASLATRRTSDAISADRQKRPTQSPRHMRGATAQHAVRQRQRRSLPPCSTTDPAIVHPKRRRLARATTPTVLQTQHRQQRLSASNHGSVTLILSLATASAGHSSAPPPDSVADRSQGPTRSPPRGAPASDKRPAYDDRRPSRAAPGTSGAAGEPQMRVWGARAAPAAEAPLRDAPMSREPSAREGPSRDAPGRDYAGPPPSAWGSRSSYDDRAPRDAPAPAAGPRIDSRMAEPAAVARDRRSYEPQTPAAVVSRSAESAQLDSRAPREPAGRSRYDEPPHASIAAAGSQRPSAPRQASKSGFRADNPPPARHPDLERQTQWGPEQLPAEARYDSRPAMDALPAMRDRFAPVESAQQRGPPGAGAPAINGMRAWGAPREPPAAALESRDVRVPLTRAATTLRTRRRAQRTALALKSLLVRSVRVTSMRRGQLVKRALERRASTISLVVSTRSETIAQRHLRHIRLATSIGELLSRRRCASGVRRATTPRMLLPRRRSSMRHAMCQATCAPSPSVRRR</sequence>
<feature type="compositionally biased region" description="Basic and acidic residues" evidence="1">
    <location>
        <begin position="266"/>
        <end position="278"/>
    </location>
</feature>
<feature type="compositionally biased region" description="Basic and acidic residues" evidence="1">
    <location>
        <begin position="350"/>
        <end position="365"/>
    </location>
</feature>
<feature type="region of interest" description="Disordered" evidence="1">
    <location>
        <begin position="17"/>
        <end position="171"/>
    </location>
</feature>
<evidence type="ECO:0000313" key="2">
    <source>
        <dbReference type="EMBL" id="PWN96241.1"/>
    </source>
</evidence>
<keyword evidence="3" id="KW-1185">Reference proteome</keyword>